<feature type="transmembrane region" description="Helical" evidence="9">
    <location>
        <begin position="93"/>
        <end position="114"/>
    </location>
</feature>
<evidence type="ECO:0000313" key="12">
    <source>
        <dbReference type="Proteomes" id="UP000305202"/>
    </source>
</evidence>
<keyword evidence="3" id="KW-1003">Cell membrane</keyword>
<dbReference type="RefSeq" id="WP_136990981.1">
    <property type="nucleotide sequence ID" value="NZ_SZPQ01000021.1"/>
</dbReference>
<dbReference type="PANTHER" id="PTHR35011:SF2">
    <property type="entry name" value="2,3-DIKETO-L-GULONATE TRAP TRANSPORTER SMALL PERMEASE PROTEIN YIAM"/>
    <property type="match status" value="1"/>
</dbReference>
<keyword evidence="12" id="KW-1185">Reference proteome</keyword>
<feature type="domain" description="Tripartite ATP-independent periplasmic transporters DctQ component" evidence="10">
    <location>
        <begin position="33"/>
        <end position="157"/>
    </location>
</feature>
<comment type="function">
    <text evidence="9">Part of the tripartite ATP-independent periplasmic (TRAP) transport system.</text>
</comment>
<reference evidence="11 12" key="1">
    <citation type="submission" date="2019-04" db="EMBL/GenBank/DDBJ databases">
        <authorList>
            <person name="Li M."/>
            <person name="Gao C."/>
        </authorList>
    </citation>
    <scope>NUCLEOTIDE SEQUENCE [LARGE SCALE GENOMIC DNA]</scope>
    <source>
        <strain evidence="11 12">BGMRC 2031</strain>
    </source>
</reference>
<proteinExistence type="inferred from homology"/>
<evidence type="ECO:0000313" key="11">
    <source>
        <dbReference type="EMBL" id="TKI05198.1"/>
    </source>
</evidence>
<feature type="transmembrane region" description="Helical" evidence="9">
    <location>
        <begin position="55"/>
        <end position="72"/>
    </location>
</feature>
<keyword evidence="4 9" id="KW-0997">Cell inner membrane</keyword>
<keyword evidence="5 9" id="KW-0812">Transmembrane</keyword>
<evidence type="ECO:0000256" key="7">
    <source>
        <dbReference type="ARBA" id="ARBA00023136"/>
    </source>
</evidence>
<evidence type="ECO:0000256" key="6">
    <source>
        <dbReference type="ARBA" id="ARBA00022989"/>
    </source>
</evidence>
<accession>A0ABY2SJM5</accession>
<evidence type="ECO:0000256" key="8">
    <source>
        <dbReference type="ARBA" id="ARBA00038436"/>
    </source>
</evidence>
<name>A0ABY2SJM5_9HYPH</name>
<comment type="similarity">
    <text evidence="8 9">Belongs to the TRAP transporter small permease family.</text>
</comment>
<dbReference type="Proteomes" id="UP000305202">
    <property type="component" value="Unassembled WGS sequence"/>
</dbReference>
<protein>
    <recommendedName>
        <fullName evidence="9">TRAP transporter small permease protein</fullName>
    </recommendedName>
</protein>
<keyword evidence="6 9" id="KW-1133">Transmembrane helix</keyword>
<gene>
    <name evidence="11" type="ORF">FCN80_15025</name>
</gene>
<comment type="subunit">
    <text evidence="9">The complex comprises the extracytoplasmic solute receptor protein and the two transmembrane proteins.</text>
</comment>
<comment type="subcellular location">
    <subcellularLocation>
        <location evidence="1 9">Cell inner membrane</location>
        <topology evidence="1 9">Multi-pass membrane protein</topology>
    </subcellularLocation>
</comment>
<keyword evidence="7 9" id="KW-0472">Membrane</keyword>
<dbReference type="InterPro" id="IPR055348">
    <property type="entry name" value="DctQ"/>
</dbReference>
<feature type="transmembrane region" description="Helical" evidence="9">
    <location>
        <begin position="21"/>
        <end position="43"/>
    </location>
</feature>
<feature type="transmembrane region" description="Helical" evidence="9">
    <location>
        <begin position="134"/>
        <end position="155"/>
    </location>
</feature>
<dbReference type="Pfam" id="PF04290">
    <property type="entry name" value="DctQ"/>
    <property type="match status" value="1"/>
</dbReference>
<evidence type="ECO:0000256" key="3">
    <source>
        <dbReference type="ARBA" id="ARBA00022475"/>
    </source>
</evidence>
<evidence type="ECO:0000259" key="10">
    <source>
        <dbReference type="Pfam" id="PF04290"/>
    </source>
</evidence>
<dbReference type="EMBL" id="SZPQ01000021">
    <property type="protein sequence ID" value="TKI05198.1"/>
    <property type="molecule type" value="Genomic_DNA"/>
</dbReference>
<evidence type="ECO:0000256" key="2">
    <source>
        <dbReference type="ARBA" id="ARBA00022448"/>
    </source>
</evidence>
<dbReference type="InterPro" id="IPR007387">
    <property type="entry name" value="TRAP_DctQ"/>
</dbReference>
<evidence type="ECO:0000256" key="9">
    <source>
        <dbReference type="RuleBase" id="RU369079"/>
    </source>
</evidence>
<organism evidence="11 12">
    <name type="scientific">Martelella alba</name>
    <dbReference type="NCBI Taxonomy" id="2590451"/>
    <lineage>
        <taxon>Bacteria</taxon>
        <taxon>Pseudomonadati</taxon>
        <taxon>Pseudomonadota</taxon>
        <taxon>Alphaproteobacteria</taxon>
        <taxon>Hyphomicrobiales</taxon>
        <taxon>Aurantimonadaceae</taxon>
        <taxon>Martelella</taxon>
    </lineage>
</organism>
<comment type="caution">
    <text evidence="11">The sequence shown here is derived from an EMBL/GenBank/DDBJ whole genome shotgun (WGS) entry which is preliminary data.</text>
</comment>
<dbReference type="PANTHER" id="PTHR35011">
    <property type="entry name" value="2,3-DIKETO-L-GULONATE TRAP TRANSPORTER SMALL PERMEASE PROTEIN YIAM"/>
    <property type="match status" value="1"/>
</dbReference>
<evidence type="ECO:0000256" key="1">
    <source>
        <dbReference type="ARBA" id="ARBA00004429"/>
    </source>
</evidence>
<evidence type="ECO:0000256" key="5">
    <source>
        <dbReference type="ARBA" id="ARBA00022692"/>
    </source>
</evidence>
<keyword evidence="2 9" id="KW-0813">Transport</keyword>
<evidence type="ECO:0000256" key="4">
    <source>
        <dbReference type="ARBA" id="ARBA00022519"/>
    </source>
</evidence>
<sequence>MTPPHFAPAGGPRWLNTALNWLGGLLFLVTFFSTLLGMMARYFGWNDLEWTFETADISFIWVTFIGAVLAEMRGENVRFTSVVTLLPDKGRRVLRLFTPLVLLGICLWLLVSGLTVLHASAWVPTPVLRMPTGVITFALISFSVLTGYIALWRIWRFFFPTDDVL</sequence>